<keyword evidence="2" id="KW-0560">Oxidoreductase</keyword>
<dbReference type="PANTHER" id="PTHR44196">
    <property type="entry name" value="DEHYDROGENASE/REDUCTASE SDR FAMILY MEMBER 7B"/>
    <property type="match status" value="1"/>
</dbReference>
<name>A0ABQ4Q9Q6_9BURK</name>
<organism evidence="6 7">
    <name type="scientific">Noviherbaspirillum aridicola</name>
    <dbReference type="NCBI Taxonomy" id="2849687"/>
    <lineage>
        <taxon>Bacteria</taxon>
        <taxon>Pseudomonadati</taxon>
        <taxon>Pseudomonadota</taxon>
        <taxon>Betaproteobacteria</taxon>
        <taxon>Burkholderiales</taxon>
        <taxon>Oxalobacteraceae</taxon>
        <taxon>Noviherbaspirillum</taxon>
    </lineage>
</organism>
<sequence length="346" mass="37155">MKPRLKKLHDQVVVITGASSGIGLTTARMAAARGARLVLAARNEDALRQLAAEIESRGGQALAVVADVGSEDDMRRVAAAAVERFGGFDTWINNAGVSIFGRLEEVSSEDHRQLFQTNFWGVVHGSLVAAEHLRRQGGGAIINLGSEVSDRAVPLQGMYAASKHAVKGFTDALRMELEEEGLPISVTLIKPAAIDTMFVAHARNYLEVEPQLPPPIYAPDVAADAILHAAEHPVRDLFVGSGAKAVSAASHYAPRLVDRVMERFMFSQQKSSQPPGDRSRHSLYKPGVGLQERQGDPRMVREHSVYTAAVKRPGTALTAAAGLGLLTWMFLRGRGTGTRAVATQSV</sequence>
<dbReference type="EMBL" id="BPMK01000023">
    <property type="protein sequence ID" value="GIZ53958.1"/>
    <property type="molecule type" value="Genomic_DNA"/>
</dbReference>
<keyword evidence="7" id="KW-1185">Reference proteome</keyword>
<dbReference type="PROSITE" id="PS00061">
    <property type="entry name" value="ADH_SHORT"/>
    <property type="match status" value="1"/>
</dbReference>
<dbReference type="Gene3D" id="3.40.50.720">
    <property type="entry name" value="NAD(P)-binding Rossmann-like Domain"/>
    <property type="match status" value="1"/>
</dbReference>
<feature type="domain" description="Ketoreductase" evidence="5">
    <location>
        <begin position="11"/>
        <end position="197"/>
    </location>
</feature>
<comment type="caution">
    <text evidence="6">The sequence shown here is derived from an EMBL/GenBank/DDBJ whole genome shotgun (WGS) entry which is preliminary data.</text>
</comment>
<proteinExistence type="inferred from homology"/>
<dbReference type="Pfam" id="PF00106">
    <property type="entry name" value="adh_short"/>
    <property type="match status" value="1"/>
</dbReference>
<dbReference type="SMART" id="SM00822">
    <property type="entry name" value="PKS_KR"/>
    <property type="match status" value="1"/>
</dbReference>
<accession>A0ABQ4Q9Q6</accession>
<evidence type="ECO:0000256" key="1">
    <source>
        <dbReference type="ARBA" id="ARBA00006484"/>
    </source>
</evidence>
<dbReference type="InterPro" id="IPR057326">
    <property type="entry name" value="KR_dom"/>
</dbReference>
<gene>
    <name evidence="6" type="ORF">NCCP691_39720</name>
</gene>
<dbReference type="PANTHER" id="PTHR44196:SF1">
    <property type="entry name" value="DEHYDROGENASE_REDUCTASE SDR FAMILY MEMBER 7B"/>
    <property type="match status" value="1"/>
</dbReference>
<dbReference type="PRINTS" id="PR00080">
    <property type="entry name" value="SDRFAMILY"/>
</dbReference>
<dbReference type="InterPro" id="IPR002347">
    <property type="entry name" value="SDR_fam"/>
</dbReference>
<evidence type="ECO:0000256" key="4">
    <source>
        <dbReference type="SAM" id="MobiDB-lite"/>
    </source>
</evidence>
<dbReference type="NCBIfam" id="NF005495">
    <property type="entry name" value="PRK07109.1"/>
    <property type="match status" value="1"/>
</dbReference>
<feature type="region of interest" description="Disordered" evidence="4">
    <location>
        <begin position="267"/>
        <end position="297"/>
    </location>
</feature>
<evidence type="ECO:0000313" key="7">
    <source>
        <dbReference type="Proteomes" id="UP000887222"/>
    </source>
</evidence>
<evidence type="ECO:0000259" key="5">
    <source>
        <dbReference type="SMART" id="SM00822"/>
    </source>
</evidence>
<dbReference type="PRINTS" id="PR00081">
    <property type="entry name" value="GDHRDH"/>
</dbReference>
<dbReference type="SUPFAM" id="SSF51735">
    <property type="entry name" value="NAD(P)-binding Rossmann-fold domains"/>
    <property type="match status" value="1"/>
</dbReference>
<evidence type="ECO:0000313" key="6">
    <source>
        <dbReference type="EMBL" id="GIZ53958.1"/>
    </source>
</evidence>
<evidence type="ECO:0000256" key="2">
    <source>
        <dbReference type="ARBA" id="ARBA00023002"/>
    </source>
</evidence>
<dbReference type="InterPro" id="IPR036291">
    <property type="entry name" value="NAD(P)-bd_dom_sf"/>
</dbReference>
<comment type="similarity">
    <text evidence="1 3">Belongs to the short-chain dehydrogenases/reductases (SDR) family.</text>
</comment>
<dbReference type="Proteomes" id="UP000887222">
    <property type="component" value="Unassembled WGS sequence"/>
</dbReference>
<dbReference type="RefSeq" id="WP_220810370.1">
    <property type="nucleotide sequence ID" value="NZ_BPMK01000023.1"/>
</dbReference>
<evidence type="ECO:0000256" key="3">
    <source>
        <dbReference type="RuleBase" id="RU000363"/>
    </source>
</evidence>
<dbReference type="CDD" id="cd05360">
    <property type="entry name" value="SDR_c3"/>
    <property type="match status" value="1"/>
</dbReference>
<reference evidence="6 7" key="1">
    <citation type="journal article" date="2022" name="Int. J. Syst. Evol. Microbiol.">
        <title>Noviherbaspirillum aridicola sp. nov., isolated from an arid soil in Pakistan.</title>
        <authorList>
            <person name="Khan I.U."/>
            <person name="Saqib M."/>
            <person name="Amin A."/>
            <person name="Hussain F."/>
            <person name="Li L."/>
            <person name="Liu Y.H."/>
            <person name="Fang B.Z."/>
            <person name="Ahmed I."/>
            <person name="Li W.J."/>
        </authorList>
    </citation>
    <scope>NUCLEOTIDE SEQUENCE [LARGE SCALE GENOMIC DNA]</scope>
    <source>
        <strain evidence="6 7">NCCP-691</strain>
    </source>
</reference>
<protein>
    <submittedName>
        <fullName evidence="6">Glucose 1-dehydrogenase</fullName>
    </submittedName>
</protein>
<dbReference type="InterPro" id="IPR020904">
    <property type="entry name" value="Sc_DH/Rdtase_CS"/>
</dbReference>